<proteinExistence type="predicted"/>
<dbReference type="Proteomes" id="UP000662888">
    <property type="component" value="Chromosome"/>
</dbReference>
<dbReference type="SMART" id="SM00421">
    <property type="entry name" value="HTH_LUXR"/>
    <property type="match status" value="1"/>
</dbReference>
<evidence type="ECO:0000313" key="6">
    <source>
        <dbReference type="EMBL" id="QPI48882.1"/>
    </source>
</evidence>
<dbReference type="CDD" id="cd06170">
    <property type="entry name" value="LuxR_C_like"/>
    <property type="match status" value="1"/>
</dbReference>
<protein>
    <submittedName>
        <fullName evidence="6">Response regulator transcription factor</fullName>
    </submittedName>
</protein>
<dbReference type="PANTHER" id="PTHR43214">
    <property type="entry name" value="TWO-COMPONENT RESPONSE REGULATOR"/>
    <property type="match status" value="1"/>
</dbReference>
<dbReference type="Gene3D" id="3.40.50.2300">
    <property type="match status" value="1"/>
</dbReference>
<dbReference type="InterPro" id="IPR000792">
    <property type="entry name" value="Tscrpt_reg_LuxR_C"/>
</dbReference>
<dbReference type="EMBL" id="CP065053">
    <property type="protein sequence ID" value="QPI48882.1"/>
    <property type="molecule type" value="Genomic_DNA"/>
</dbReference>
<evidence type="ECO:0000259" key="5">
    <source>
        <dbReference type="PROSITE" id="PS50110"/>
    </source>
</evidence>
<feature type="domain" description="HTH luxR-type" evidence="4">
    <location>
        <begin position="172"/>
        <end position="237"/>
    </location>
</feature>
<dbReference type="SUPFAM" id="SSF46894">
    <property type="entry name" value="C-terminal effector domain of the bipartite response regulators"/>
    <property type="match status" value="1"/>
</dbReference>
<evidence type="ECO:0000256" key="1">
    <source>
        <dbReference type="ARBA" id="ARBA00022553"/>
    </source>
</evidence>
<sequence>MQQCRRSKLIQADRAGAWHHHEYFLTESLPLTPAAPRPIRVLIADDHSLLREGIAALLAGDSGIEIAGQAANGEEAVQQFIGLRPDVTLMDLQMPMLGGHDAMLAIRALDRHARVLVLTTYKGDARIARALGAGAAGYLLKGAIRLNLADAIHRAHAGHRYIPAEVAAEMASYFGSDNLSGRELEVLRLVADGNSNREVGVRLAIKEETVKAHVSAVLSKLGAKDRTHATTIALRRGILSL</sequence>
<dbReference type="InterPro" id="IPR016032">
    <property type="entry name" value="Sig_transdc_resp-reg_C-effctor"/>
</dbReference>
<gene>
    <name evidence="6" type="ORF">IV454_25830</name>
</gene>
<dbReference type="Pfam" id="PF00196">
    <property type="entry name" value="GerE"/>
    <property type="match status" value="1"/>
</dbReference>
<dbReference type="SUPFAM" id="SSF52172">
    <property type="entry name" value="CheY-like"/>
    <property type="match status" value="1"/>
</dbReference>
<organism evidence="6 7">
    <name type="scientific">Massilia antarctica</name>
    <dbReference type="NCBI Taxonomy" id="2765360"/>
    <lineage>
        <taxon>Bacteria</taxon>
        <taxon>Pseudomonadati</taxon>
        <taxon>Pseudomonadota</taxon>
        <taxon>Betaproteobacteria</taxon>
        <taxon>Burkholderiales</taxon>
        <taxon>Oxalobacteraceae</taxon>
        <taxon>Telluria group</taxon>
        <taxon>Massilia</taxon>
    </lineage>
</organism>
<dbReference type="InterPro" id="IPR058245">
    <property type="entry name" value="NreC/VraR/RcsB-like_REC"/>
</dbReference>
<dbReference type="PANTHER" id="PTHR43214:SF43">
    <property type="entry name" value="TWO-COMPONENT RESPONSE REGULATOR"/>
    <property type="match status" value="1"/>
</dbReference>
<dbReference type="CDD" id="cd17535">
    <property type="entry name" value="REC_NarL-like"/>
    <property type="match status" value="1"/>
</dbReference>
<evidence type="ECO:0000256" key="2">
    <source>
        <dbReference type="ARBA" id="ARBA00023125"/>
    </source>
</evidence>
<reference evidence="6 7" key="1">
    <citation type="submission" date="2020-11" db="EMBL/GenBank/DDBJ databases">
        <authorList>
            <person name="Sun Q."/>
        </authorList>
    </citation>
    <scope>NUCLEOTIDE SEQUENCE [LARGE SCALE GENOMIC DNA]</scope>
    <source>
        <strain evidence="6 7">P8398</strain>
    </source>
</reference>
<dbReference type="PROSITE" id="PS50043">
    <property type="entry name" value="HTH_LUXR_2"/>
    <property type="match status" value="1"/>
</dbReference>
<keyword evidence="7" id="KW-1185">Reference proteome</keyword>
<feature type="modified residue" description="4-aspartylphosphate" evidence="3">
    <location>
        <position position="91"/>
    </location>
</feature>
<feature type="domain" description="Response regulatory" evidence="5">
    <location>
        <begin position="40"/>
        <end position="156"/>
    </location>
</feature>
<name>A0AA48WAK0_9BURK</name>
<dbReference type="InterPro" id="IPR001789">
    <property type="entry name" value="Sig_transdc_resp-reg_receiver"/>
</dbReference>
<dbReference type="PRINTS" id="PR00038">
    <property type="entry name" value="HTHLUXR"/>
</dbReference>
<dbReference type="InterPro" id="IPR039420">
    <property type="entry name" value="WalR-like"/>
</dbReference>
<evidence type="ECO:0000259" key="4">
    <source>
        <dbReference type="PROSITE" id="PS50043"/>
    </source>
</evidence>
<evidence type="ECO:0000313" key="7">
    <source>
        <dbReference type="Proteomes" id="UP000662888"/>
    </source>
</evidence>
<dbReference type="InterPro" id="IPR011006">
    <property type="entry name" value="CheY-like_superfamily"/>
</dbReference>
<accession>A0AA48WAK0</accession>
<dbReference type="PROSITE" id="PS00622">
    <property type="entry name" value="HTH_LUXR_1"/>
    <property type="match status" value="1"/>
</dbReference>
<evidence type="ECO:0000256" key="3">
    <source>
        <dbReference type="PROSITE-ProRule" id="PRU00169"/>
    </source>
</evidence>
<keyword evidence="1 3" id="KW-0597">Phosphoprotein</keyword>
<keyword evidence="2" id="KW-0238">DNA-binding</keyword>
<dbReference type="Pfam" id="PF00072">
    <property type="entry name" value="Response_reg"/>
    <property type="match status" value="1"/>
</dbReference>
<dbReference type="PROSITE" id="PS50110">
    <property type="entry name" value="RESPONSE_REGULATORY"/>
    <property type="match status" value="1"/>
</dbReference>
<dbReference type="SMART" id="SM00448">
    <property type="entry name" value="REC"/>
    <property type="match status" value="1"/>
</dbReference>